<name>A0A0L8VFC2_9BACT</name>
<dbReference type="InterPro" id="IPR002881">
    <property type="entry name" value="DUF58"/>
</dbReference>
<evidence type="ECO:0000313" key="3">
    <source>
        <dbReference type="Proteomes" id="UP000036958"/>
    </source>
</evidence>
<dbReference type="SUPFAM" id="SSF53300">
    <property type="entry name" value="vWA-like"/>
    <property type="match status" value="1"/>
</dbReference>
<dbReference type="AlphaFoldDB" id="A0A0L8VFC2"/>
<dbReference type="STRING" id="1409788.NC99_00490"/>
<evidence type="ECO:0000313" key="2">
    <source>
        <dbReference type="EMBL" id="KOH47149.1"/>
    </source>
</evidence>
<dbReference type="EMBL" id="LGIA01000003">
    <property type="protein sequence ID" value="KOH47149.1"/>
    <property type="molecule type" value="Genomic_DNA"/>
</dbReference>
<dbReference type="PANTHER" id="PTHR33608:SF7">
    <property type="entry name" value="DUF58 DOMAIN-CONTAINING PROTEIN"/>
    <property type="match status" value="1"/>
</dbReference>
<dbReference type="RefSeq" id="WP_053178640.1">
    <property type="nucleotide sequence ID" value="NZ_LGIA01000003.1"/>
</dbReference>
<dbReference type="Proteomes" id="UP000036958">
    <property type="component" value="Unassembled WGS sequence"/>
</dbReference>
<proteinExistence type="predicted"/>
<gene>
    <name evidence="2" type="ORF">NC99_00490</name>
</gene>
<feature type="domain" description="DUF58" evidence="1">
    <location>
        <begin position="45"/>
        <end position="268"/>
    </location>
</feature>
<evidence type="ECO:0000259" key="1">
    <source>
        <dbReference type="Pfam" id="PF01882"/>
    </source>
</evidence>
<dbReference type="PATRIC" id="fig|1409788.3.peg.48"/>
<comment type="caution">
    <text evidence="2">The sequence shown here is derived from an EMBL/GenBank/DDBJ whole genome shotgun (WGS) entry which is preliminary data.</text>
</comment>
<sequence length="309" mass="36517">MNKLFDIQQFQQFDNMELIAREVVEGFITGLHRSPFHGFSVEFAEHRQYNQGESTKHIDWKLFARSDRLYVKQYEEETNLRCQLVIDTSSSMLFPYEKGQNKLFNKLAFSAYSAAALIYLMRKQRDSVGLTLFSDHIEFHSENRLSSVHAELLYAKLASLLTVGKDDLRKTTNTIDALHQIAEQVHKRSLILIFSDMMGEGNGDDLFSALQHLRYNKHEVILFHVTDHKQEKQFDFQNRPYRFVDLESGEQLKFSPNELKENYQKAVDRYFEELKVKCGQYHIDLVEADINEDFKQVLHQFLRKRKKLY</sequence>
<organism evidence="2 3">
    <name type="scientific">Sunxiuqinia dokdonensis</name>
    <dbReference type="NCBI Taxonomy" id="1409788"/>
    <lineage>
        <taxon>Bacteria</taxon>
        <taxon>Pseudomonadati</taxon>
        <taxon>Bacteroidota</taxon>
        <taxon>Bacteroidia</taxon>
        <taxon>Marinilabiliales</taxon>
        <taxon>Prolixibacteraceae</taxon>
        <taxon>Sunxiuqinia</taxon>
    </lineage>
</organism>
<dbReference type="Gene3D" id="3.40.50.410">
    <property type="entry name" value="von Willebrand factor, type A domain"/>
    <property type="match status" value="1"/>
</dbReference>
<dbReference type="InterPro" id="IPR036465">
    <property type="entry name" value="vWFA_dom_sf"/>
</dbReference>
<dbReference type="OrthoDB" id="9776116at2"/>
<protein>
    <recommendedName>
        <fullName evidence="1">DUF58 domain-containing protein</fullName>
    </recommendedName>
</protein>
<dbReference type="Pfam" id="PF01882">
    <property type="entry name" value="DUF58"/>
    <property type="match status" value="1"/>
</dbReference>
<accession>A0A0L8VFC2</accession>
<reference evidence="3" key="1">
    <citation type="submission" date="2015-07" db="EMBL/GenBank/DDBJ databases">
        <title>Genome sequencing of Sunxiuqinia dokdonensis strain SK.</title>
        <authorList>
            <person name="Ahn S."/>
            <person name="Kim B.-C."/>
        </authorList>
    </citation>
    <scope>NUCLEOTIDE SEQUENCE [LARGE SCALE GENOMIC DNA]</scope>
    <source>
        <strain evidence="3">SK</strain>
    </source>
</reference>
<dbReference type="PANTHER" id="PTHR33608">
    <property type="entry name" value="BLL2464 PROTEIN"/>
    <property type="match status" value="1"/>
</dbReference>
<keyword evidence="3" id="KW-1185">Reference proteome</keyword>